<keyword evidence="10" id="KW-1185">Reference proteome</keyword>
<dbReference type="InterPro" id="IPR002490">
    <property type="entry name" value="V-ATPase_116kDa_su"/>
</dbReference>
<name>A0AAV4GYE9_9GAST</name>
<keyword evidence="5 8" id="KW-1133">Transmembrane helix</keyword>
<evidence type="ECO:0000256" key="7">
    <source>
        <dbReference type="ARBA" id="ARBA00023136"/>
    </source>
</evidence>
<dbReference type="Pfam" id="PF01496">
    <property type="entry name" value="V_ATPase_I"/>
    <property type="match status" value="1"/>
</dbReference>
<dbReference type="EMBL" id="BMAT01008649">
    <property type="protein sequence ID" value="GFR90136.1"/>
    <property type="molecule type" value="Genomic_DNA"/>
</dbReference>
<evidence type="ECO:0000256" key="1">
    <source>
        <dbReference type="ARBA" id="ARBA00004141"/>
    </source>
</evidence>
<dbReference type="PANTHER" id="PTHR11629">
    <property type="entry name" value="VACUOLAR PROTON ATPASES"/>
    <property type="match status" value="1"/>
</dbReference>
<comment type="similarity">
    <text evidence="2 8">Belongs to the V-ATPase 116 kDa subunit family.</text>
</comment>
<proteinExistence type="inferred from homology"/>
<protein>
    <recommendedName>
        <fullName evidence="8">V-type proton ATPase subunit a</fullName>
    </recommendedName>
</protein>
<feature type="transmembrane region" description="Helical" evidence="8">
    <location>
        <begin position="12"/>
        <end position="35"/>
    </location>
</feature>
<keyword evidence="4 8" id="KW-0812">Transmembrane</keyword>
<comment type="caution">
    <text evidence="8">Lacks conserved residue(s) required for the propagation of feature annotation.</text>
</comment>
<dbReference type="GO" id="GO:0016471">
    <property type="term" value="C:vacuolar proton-transporting V-type ATPase complex"/>
    <property type="evidence" value="ECO:0007669"/>
    <property type="project" value="TreeGrafter"/>
</dbReference>
<evidence type="ECO:0000256" key="5">
    <source>
        <dbReference type="ARBA" id="ARBA00022989"/>
    </source>
</evidence>
<keyword evidence="8" id="KW-0375">Hydrogen ion transport</keyword>
<comment type="subcellular location">
    <subcellularLocation>
        <location evidence="1">Membrane</location>
        <topology evidence="1">Multi-pass membrane protein</topology>
    </subcellularLocation>
</comment>
<evidence type="ECO:0000313" key="9">
    <source>
        <dbReference type="EMBL" id="GFR90136.1"/>
    </source>
</evidence>
<organism evidence="9 10">
    <name type="scientific">Elysia marginata</name>
    <dbReference type="NCBI Taxonomy" id="1093978"/>
    <lineage>
        <taxon>Eukaryota</taxon>
        <taxon>Metazoa</taxon>
        <taxon>Spiralia</taxon>
        <taxon>Lophotrochozoa</taxon>
        <taxon>Mollusca</taxon>
        <taxon>Gastropoda</taxon>
        <taxon>Heterobranchia</taxon>
        <taxon>Euthyneura</taxon>
        <taxon>Panpulmonata</taxon>
        <taxon>Sacoglossa</taxon>
        <taxon>Placobranchoidea</taxon>
        <taxon>Plakobranchidae</taxon>
        <taxon>Elysia</taxon>
    </lineage>
</organism>
<dbReference type="GO" id="GO:0051117">
    <property type="term" value="F:ATPase binding"/>
    <property type="evidence" value="ECO:0007669"/>
    <property type="project" value="TreeGrafter"/>
</dbReference>
<accession>A0AAV4GYE9</accession>
<dbReference type="Proteomes" id="UP000762676">
    <property type="component" value="Unassembled WGS sequence"/>
</dbReference>
<dbReference type="GO" id="GO:0007035">
    <property type="term" value="P:vacuolar acidification"/>
    <property type="evidence" value="ECO:0007669"/>
    <property type="project" value="TreeGrafter"/>
</dbReference>
<evidence type="ECO:0000256" key="2">
    <source>
        <dbReference type="ARBA" id="ARBA00009904"/>
    </source>
</evidence>
<keyword evidence="3 8" id="KW-0813">Transport</keyword>
<evidence type="ECO:0000256" key="6">
    <source>
        <dbReference type="ARBA" id="ARBA00023065"/>
    </source>
</evidence>
<evidence type="ECO:0000256" key="3">
    <source>
        <dbReference type="ARBA" id="ARBA00022448"/>
    </source>
</evidence>
<keyword evidence="6 8" id="KW-0406">Ion transport</keyword>
<dbReference type="GO" id="GO:0005886">
    <property type="term" value="C:plasma membrane"/>
    <property type="evidence" value="ECO:0007669"/>
    <property type="project" value="TreeGrafter"/>
</dbReference>
<comment type="caution">
    <text evidence="9">The sequence shown here is derived from an EMBL/GenBank/DDBJ whole genome shotgun (WGS) entry which is preliminary data.</text>
</comment>
<evidence type="ECO:0000256" key="4">
    <source>
        <dbReference type="ARBA" id="ARBA00022692"/>
    </source>
</evidence>
<sequence length="87" mass="10017">MHPGLKMGGRYGGVIPIFLVFMVWSTFTLGILLMMEGLSAFLHTLRLHWVEFQSKFYKGEGVLFQPFSFGNIEENFLNEEEDILSIL</sequence>
<gene>
    <name evidence="9" type="ORF">ElyMa_004297000</name>
</gene>
<dbReference type="GO" id="GO:0033179">
    <property type="term" value="C:proton-transporting V-type ATPase, V0 domain"/>
    <property type="evidence" value="ECO:0007669"/>
    <property type="project" value="InterPro"/>
</dbReference>
<reference evidence="9 10" key="1">
    <citation type="journal article" date="2021" name="Elife">
        <title>Chloroplast acquisition without the gene transfer in kleptoplastic sea slugs, Plakobranchus ocellatus.</title>
        <authorList>
            <person name="Maeda T."/>
            <person name="Takahashi S."/>
            <person name="Yoshida T."/>
            <person name="Shimamura S."/>
            <person name="Takaki Y."/>
            <person name="Nagai Y."/>
            <person name="Toyoda A."/>
            <person name="Suzuki Y."/>
            <person name="Arimoto A."/>
            <person name="Ishii H."/>
            <person name="Satoh N."/>
            <person name="Nishiyama T."/>
            <person name="Hasebe M."/>
            <person name="Maruyama T."/>
            <person name="Minagawa J."/>
            <person name="Obokata J."/>
            <person name="Shigenobu S."/>
        </authorList>
    </citation>
    <scope>NUCLEOTIDE SEQUENCE [LARGE SCALE GENOMIC DNA]</scope>
</reference>
<comment type="function">
    <text evidence="8">Essential component of the vacuolar proton pump (V-ATPase), a multimeric enzyme that catalyzes the translocation of protons across the membranes. Required for assembly and activity of the V-ATPase.</text>
</comment>
<evidence type="ECO:0000313" key="10">
    <source>
        <dbReference type="Proteomes" id="UP000762676"/>
    </source>
</evidence>
<dbReference type="AlphaFoldDB" id="A0AAV4GYE9"/>
<evidence type="ECO:0000256" key="8">
    <source>
        <dbReference type="RuleBase" id="RU361189"/>
    </source>
</evidence>
<dbReference type="GO" id="GO:0046961">
    <property type="term" value="F:proton-transporting ATPase activity, rotational mechanism"/>
    <property type="evidence" value="ECO:0007669"/>
    <property type="project" value="InterPro"/>
</dbReference>
<keyword evidence="7 8" id="KW-0472">Membrane</keyword>
<dbReference type="PANTHER" id="PTHR11629:SF63">
    <property type="entry name" value="V-TYPE PROTON ATPASE SUBUNIT A"/>
    <property type="match status" value="1"/>
</dbReference>